<organism evidence="1 2">
    <name type="scientific">Lysinibacillus antri</name>
    <dbReference type="NCBI Taxonomy" id="2498145"/>
    <lineage>
        <taxon>Bacteria</taxon>
        <taxon>Bacillati</taxon>
        <taxon>Bacillota</taxon>
        <taxon>Bacilli</taxon>
        <taxon>Bacillales</taxon>
        <taxon>Bacillaceae</taxon>
        <taxon>Lysinibacillus</taxon>
    </lineage>
</organism>
<dbReference type="NCBIfam" id="TIGR03563">
    <property type="entry name" value="perox_SACOL1771"/>
    <property type="match status" value="1"/>
</dbReference>
<dbReference type="Pfam" id="PF02566">
    <property type="entry name" value="OsmC"/>
    <property type="match status" value="1"/>
</dbReference>
<dbReference type="PANTHER" id="PTHR42830:SF2">
    <property type="entry name" value="OSMC_OHR FAMILY PROTEIN"/>
    <property type="match status" value="1"/>
</dbReference>
<dbReference type="InterPro" id="IPR015946">
    <property type="entry name" value="KH_dom-like_a/b"/>
</dbReference>
<comment type="caution">
    <text evidence="1">The sequence shown here is derived from an EMBL/GenBank/DDBJ whole genome shotgun (WGS) entry which is preliminary data.</text>
</comment>
<dbReference type="Gene3D" id="3.30.300.20">
    <property type="match status" value="1"/>
</dbReference>
<sequence>MAMEGQHIFTLNTSWNGDRNASGEITCGNLKTVVSIPEEMGGPGLGTNPDEMLLGAAATCYLISLATMLDLSKVKAKLHLHSEGIVEVEKSTFTYKKIIHHIKIVLENYNEKHIRIANRLALKAEQTCMISKALKGNVEIVVNCSIVES</sequence>
<evidence type="ECO:0000313" key="1">
    <source>
        <dbReference type="EMBL" id="RUL50514.1"/>
    </source>
</evidence>
<gene>
    <name evidence="1" type="ORF">EK386_14070</name>
</gene>
<dbReference type="InterPro" id="IPR036102">
    <property type="entry name" value="OsmC/Ohrsf"/>
</dbReference>
<dbReference type="InterPro" id="IPR052707">
    <property type="entry name" value="OsmC_Ohr_Peroxiredoxin"/>
</dbReference>
<proteinExistence type="predicted"/>
<dbReference type="AlphaFoldDB" id="A0A3S0RUP6"/>
<dbReference type="EMBL" id="RYYR01000020">
    <property type="protein sequence ID" value="RUL50514.1"/>
    <property type="molecule type" value="Genomic_DNA"/>
</dbReference>
<dbReference type="SUPFAM" id="SSF82784">
    <property type="entry name" value="OsmC-like"/>
    <property type="match status" value="1"/>
</dbReference>
<dbReference type="Proteomes" id="UP000287910">
    <property type="component" value="Unassembled WGS sequence"/>
</dbReference>
<dbReference type="PANTHER" id="PTHR42830">
    <property type="entry name" value="OSMOTICALLY INDUCIBLE FAMILY PROTEIN"/>
    <property type="match status" value="1"/>
</dbReference>
<protein>
    <submittedName>
        <fullName evidence="1">SACOL1771 family peroxiredoxin</fullName>
    </submittedName>
</protein>
<reference evidence="1 2" key="1">
    <citation type="submission" date="2018-12" db="EMBL/GenBank/DDBJ databases">
        <title>Lysinibacillus antri sp. nov., isolated from a cave soil.</title>
        <authorList>
            <person name="Narsing Rao M.P."/>
            <person name="Zhang H."/>
            <person name="Dong Z.-Y."/>
            <person name="Niu X.-K."/>
            <person name="Zhang K."/>
            <person name="Fang B.-Z."/>
            <person name="Kang Y.-Q."/>
            <person name="Xiao M."/>
            <person name="Li W.-J."/>
        </authorList>
    </citation>
    <scope>NUCLEOTIDE SEQUENCE [LARGE SCALE GENOMIC DNA]</scope>
    <source>
        <strain evidence="1 2">SYSU K30002</strain>
    </source>
</reference>
<keyword evidence="2" id="KW-1185">Reference proteome</keyword>
<dbReference type="InterPro" id="IPR003718">
    <property type="entry name" value="OsmC/Ohr_fam"/>
</dbReference>
<evidence type="ECO:0000313" key="2">
    <source>
        <dbReference type="Proteomes" id="UP000287910"/>
    </source>
</evidence>
<dbReference type="InterPro" id="IPR019905">
    <property type="entry name" value="OsmC-like_firmicutes"/>
</dbReference>
<name>A0A3S0RUP6_9BACI</name>
<accession>A0A3S0RUP6</accession>